<dbReference type="GO" id="GO:0043190">
    <property type="term" value="C:ATP-binding cassette (ABC) transporter complex"/>
    <property type="evidence" value="ECO:0007669"/>
    <property type="project" value="InterPro"/>
</dbReference>
<dbReference type="SMART" id="SM00382">
    <property type="entry name" value="AAA"/>
    <property type="match status" value="1"/>
</dbReference>
<dbReference type="PANTHER" id="PTHR42781">
    <property type="entry name" value="SPERMIDINE/PUTRESCINE IMPORT ATP-BINDING PROTEIN POTA"/>
    <property type="match status" value="1"/>
</dbReference>
<dbReference type="Proteomes" id="UP000320244">
    <property type="component" value="Unassembled WGS sequence"/>
</dbReference>
<dbReference type="Pfam" id="PF08402">
    <property type="entry name" value="TOBE_2"/>
    <property type="match status" value="1"/>
</dbReference>
<name>A0A563E9Q9_9MICO</name>
<feature type="domain" description="ABC transporter" evidence="10">
    <location>
        <begin position="4"/>
        <end position="234"/>
    </location>
</feature>
<evidence type="ECO:0000256" key="7">
    <source>
        <dbReference type="ARBA" id="ARBA00023065"/>
    </source>
</evidence>
<reference evidence="11 12" key="1">
    <citation type="submission" date="2019-05" db="EMBL/GenBank/DDBJ databases">
        <authorList>
            <person name="Lee S.D."/>
        </authorList>
    </citation>
    <scope>NUCLEOTIDE SEQUENCE [LARGE SCALE GENOMIC DNA]</scope>
    <source>
        <strain evidence="11 12">C5-26</strain>
    </source>
</reference>
<dbReference type="GO" id="GO:0005524">
    <property type="term" value="F:ATP binding"/>
    <property type="evidence" value="ECO:0007669"/>
    <property type="project" value="UniProtKB-KW"/>
</dbReference>
<dbReference type="PROSITE" id="PS00211">
    <property type="entry name" value="ABC_TRANSPORTER_1"/>
    <property type="match status" value="1"/>
</dbReference>
<evidence type="ECO:0000256" key="1">
    <source>
        <dbReference type="ARBA" id="ARBA00022448"/>
    </source>
</evidence>
<evidence type="ECO:0000313" key="12">
    <source>
        <dbReference type="Proteomes" id="UP000320244"/>
    </source>
</evidence>
<keyword evidence="1" id="KW-0813">Transport</keyword>
<dbReference type="EMBL" id="VCQV01000001">
    <property type="protein sequence ID" value="TWP39059.1"/>
    <property type="molecule type" value="Genomic_DNA"/>
</dbReference>
<proteinExistence type="predicted"/>
<evidence type="ECO:0000256" key="3">
    <source>
        <dbReference type="ARBA" id="ARBA00022496"/>
    </source>
</evidence>
<dbReference type="EC" id="7.6.2.9" evidence="9"/>
<evidence type="ECO:0000256" key="8">
    <source>
        <dbReference type="ARBA" id="ARBA00023136"/>
    </source>
</evidence>
<keyword evidence="8" id="KW-0472">Membrane</keyword>
<dbReference type="PROSITE" id="PS50893">
    <property type="entry name" value="ABC_TRANSPORTER_2"/>
    <property type="match status" value="1"/>
</dbReference>
<keyword evidence="3" id="KW-0410">Iron transport</keyword>
<gene>
    <name evidence="11" type="ORF">FGL98_01345</name>
</gene>
<keyword evidence="5 11" id="KW-0067">ATP-binding</keyword>
<dbReference type="SUPFAM" id="SSF52540">
    <property type="entry name" value="P-loop containing nucleoside triphosphate hydrolases"/>
    <property type="match status" value="1"/>
</dbReference>
<keyword evidence="6" id="KW-0408">Iron</keyword>
<dbReference type="PANTHER" id="PTHR42781:SF4">
    <property type="entry name" value="SPERMIDINE_PUTRESCINE IMPORT ATP-BINDING PROTEIN POTA"/>
    <property type="match status" value="1"/>
</dbReference>
<dbReference type="GO" id="GO:0015418">
    <property type="term" value="F:ABC-type quaternary ammonium compound transporting activity"/>
    <property type="evidence" value="ECO:0007669"/>
    <property type="project" value="UniProtKB-EC"/>
</dbReference>
<dbReference type="InterPro" id="IPR003439">
    <property type="entry name" value="ABC_transporter-like_ATP-bd"/>
</dbReference>
<sequence>MDGLVVAGVGVSFDGDPAVQDVTLELPAGQVLAVLGPSGCGKSTLLRVIAGLQVPDRGTVSFDGADVTGIPTHKRGFALMFQDGQLFAHLDVAANVAYPLRRKRVARAKIAPRVTELLNLVGLPGMEERGPASLSGGQQQRVALARALAAEPRLLLLDEPLSALDRALRDRLATDLREILVCTGTTALLVTHDHDEALTAADRIAVMRDGRIVQQGPAADVWQHPVDERAAQFLGFSTILDGSGADRLRPLLGAGAGRRIALRPGALRVDPRGELIGTVRSAATVADGIRLRCEVEAIGEVQAYAETGTTLAPGDRVQLRLVPAATAALPEGPAGR</sequence>
<keyword evidence="12" id="KW-1185">Reference proteome</keyword>
<evidence type="ECO:0000313" key="11">
    <source>
        <dbReference type="EMBL" id="TWP39059.1"/>
    </source>
</evidence>
<dbReference type="InterPro" id="IPR027417">
    <property type="entry name" value="P-loop_NTPase"/>
</dbReference>
<dbReference type="AlphaFoldDB" id="A0A563E9Q9"/>
<evidence type="ECO:0000256" key="5">
    <source>
        <dbReference type="ARBA" id="ARBA00022840"/>
    </source>
</evidence>
<evidence type="ECO:0000259" key="10">
    <source>
        <dbReference type="PROSITE" id="PS50893"/>
    </source>
</evidence>
<dbReference type="InterPro" id="IPR013611">
    <property type="entry name" value="Transp-assoc_OB_typ2"/>
</dbReference>
<comment type="caution">
    <text evidence="11">The sequence shown here is derived from an EMBL/GenBank/DDBJ whole genome shotgun (WGS) entry which is preliminary data.</text>
</comment>
<evidence type="ECO:0000256" key="9">
    <source>
        <dbReference type="ARBA" id="ARBA00066388"/>
    </source>
</evidence>
<organism evidence="11 12">
    <name type="scientific">Leekyejoonella antrihumi</name>
    <dbReference type="NCBI Taxonomy" id="1660198"/>
    <lineage>
        <taxon>Bacteria</taxon>
        <taxon>Bacillati</taxon>
        <taxon>Actinomycetota</taxon>
        <taxon>Actinomycetes</taxon>
        <taxon>Micrococcales</taxon>
        <taxon>Dermacoccaceae</taxon>
        <taxon>Leekyejoonella</taxon>
    </lineage>
</organism>
<dbReference type="Gene3D" id="3.40.50.300">
    <property type="entry name" value="P-loop containing nucleotide triphosphate hydrolases"/>
    <property type="match status" value="1"/>
</dbReference>
<dbReference type="OrthoDB" id="3180400at2"/>
<dbReference type="Pfam" id="PF00005">
    <property type="entry name" value="ABC_tran"/>
    <property type="match status" value="1"/>
</dbReference>
<dbReference type="CDD" id="cd03259">
    <property type="entry name" value="ABC_Carb_Solutes_like"/>
    <property type="match status" value="1"/>
</dbReference>
<dbReference type="GO" id="GO:0016887">
    <property type="term" value="F:ATP hydrolysis activity"/>
    <property type="evidence" value="ECO:0007669"/>
    <property type="project" value="InterPro"/>
</dbReference>
<reference evidence="11 12" key="2">
    <citation type="submission" date="2019-08" db="EMBL/GenBank/DDBJ databases">
        <title>Jejuicoccus antrihumi gen. nov., sp. nov., a new member of the family Dermacoccaceae isolated from a cave.</title>
        <authorList>
            <person name="Schumann P."/>
            <person name="Kim I.S."/>
        </authorList>
    </citation>
    <scope>NUCLEOTIDE SEQUENCE [LARGE SCALE GENOMIC DNA]</scope>
    <source>
        <strain evidence="11 12">C5-26</strain>
    </source>
</reference>
<dbReference type="FunFam" id="3.40.50.300:FF:000425">
    <property type="entry name" value="Probable ABC transporter, ATP-binding subunit"/>
    <property type="match status" value="1"/>
</dbReference>
<dbReference type="InterPro" id="IPR003593">
    <property type="entry name" value="AAA+_ATPase"/>
</dbReference>
<evidence type="ECO:0000256" key="4">
    <source>
        <dbReference type="ARBA" id="ARBA00022741"/>
    </source>
</evidence>
<protein>
    <recommendedName>
        <fullName evidence="9">ABC-type quaternary amine transporter</fullName>
        <ecNumber evidence="9">7.6.2.9</ecNumber>
    </recommendedName>
</protein>
<evidence type="ECO:0000256" key="2">
    <source>
        <dbReference type="ARBA" id="ARBA00022475"/>
    </source>
</evidence>
<keyword evidence="4" id="KW-0547">Nucleotide-binding</keyword>
<dbReference type="InterPro" id="IPR015853">
    <property type="entry name" value="ABC_transpr_FbpC"/>
</dbReference>
<keyword evidence="7" id="KW-0406">Ion transport</keyword>
<dbReference type="InterPro" id="IPR017871">
    <property type="entry name" value="ABC_transporter-like_CS"/>
</dbReference>
<accession>A0A563E9Q9</accession>
<dbReference type="GO" id="GO:0015408">
    <property type="term" value="F:ABC-type ferric iron transporter activity"/>
    <property type="evidence" value="ECO:0007669"/>
    <property type="project" value="InterPro"/>
</dbReference>
<dbReference type="InterPro" id="IPR050093">
    <property type="entry name" value="ABC_SmlMolc_Importer"/>
</dbReference>
<keyword evidence="2" id="KW-1003">Cell membrane</keyword>
<evidence type="ECO:0000256" key="6">
    <source>
        <dbReference type="ARBA" id="ARBA00023004"/>
    </source>
</evidence>
<dbReference type="RefSeq" id="WP_146314840.1">
    <property type="nucleotide sequence ID" value="NZ_VCQV01000001.1"/>
</dbReference>